<dbReference type="Pfam" id="PF02545">
    <property type="entry name" value="Maf"/>
    <property type="match status" value="1"/>
</dbReference>
<reference evidence="5 6" key="2">
    <citation type="journal article" date="2020" name="MBio">
        <title>Isolation and Molecular Analysis of a Novel Neorickettsia Species That Causes Potomac Horse Fever.</title>
        <authorList>
            <person name="Teymournejad O."/>
            <person name="Lin M."/>
            <person name="Bekebrede H."/>
            <person name="Kamr A."/>
            <person name="Toribio R.E."/>
            <person name="Arroyo L.G."/>
            <person name="Baird J.D."/>
            <person name="Rikihisa Y."/>
        </authorList>
    </citation>
    <scope>NUCLEOTIDE SEQUENCE [LARGE SCALE GENOMIC DNA]</scope>
    <source>
        <strain evidence="5 6">Fin17</strain>
    </source>
</reference>
<dbReference type="EC" id="3.6.1.9" evidence="4"/>
<dbReference type="InterPro" id="IPR029001">
    <property type="entry name" value="ITPase-like_fam"/>
</dbReference>
<comment type="catalytic activity">
    <reaction evidence="4">
        <text>a ribonucleoside 5'-triphosphate + H2O = a ribonucleoside 5'-phosphate + diphosphate + H(+)</text>
        <dbReference type="Rhea" id="RHEA:23996"/>
        <dbReference type="ChEBI" id="CHEBI:15377"/>
        <dbReference type="ChEBI" id="CHEBI:15378"/>
        <dbReference type="ChEBI" id="CHEBI:33019"/>
        <dbReference type="ChEBI" id="CHEBI:58043"/>
        <dbReference type="ChEBI" id="CHEBI:61557"/>
        <dbReference type="EC" id="3.6.1.9"/>
    </reaction>
</comment>
<accession>A0A6P1GBF5</accession>
<comment type="subcellular location">
    <subcellularLocation>
        <location evidence="4">Cytoplasm</location>
    </subcellularLocation>
</comment>
<dbReference type="GO" id="GO:0005737">
    <property type="term" value="C:cytoplasm"/>
    <property type="evidence" value="ECO:0007669"/>
    <property type="project" value="UniProtKB-SubCell"/>
</dbReference>
<dbReference type="Gene3D" id="3.90.950.10">
    <property type="match status" value="1"/>
</dbReference>
<dbReference type="EMBL" id="CP047224">
    <property type="protein sequence ID" value="QHD65602.1"/>
    <property type="molecule type" value="Genomic_DNA"/>
</dbReference>
<evidence type="ECO:0000256" key="1">
    <source>
        <dbReference type="ARBA" id="ARBA00001968"/>
    </source>
</evidence>
<protein>
    <recommendedName>
        <fullName evidence="4">Nucleoside triphosphate pyrophosphatase</fullName>
        <ecNumber evidence="4">3.6.1.9</ecNumber>
    </recommendedName>
    <alternativeName>
        <fullName evidence="4">Nucleotide pyrophosphatase</fullName>
        <shortName evidence="4">Nucleotide PPase</shortName>
    </alternativeName>
</protein>
<keyword evidence="3 4" id="KW-0546">Nucleotide metabolism</keyword>
<feature type="active site" description="Proton acceptor" evidence="4">
    <location>
        <position position="74"/>
    </location>
</feature>
<gene>
    <name evidence="5" type="ORF">GP480_03585</name>
</gene>
<organism evidence="5 6">
    <name type="scientific">Neorickettsia findlayensis</name>
    <dbReference type="NCBI Taxonomy" id="2686014"/>
    <lineage>
        <taxon>Bacteria</taxon>
        <taxon>Pseudomonadati</taxon>
        <taxon>Pseudomonadota</taxon>
        <taxon>Alphaproteobacteria</taxon>
        <taxon>Rickettsiales</taxon>
        <taxon>Anaplasmataceae</taxon>
        <taxon>Neorickettsia</taxon>
    </lineage>
</organism>
<evidence type="ECO:0000256" key="2">
    <source>
        <dbReference type="ARBA" id="ARBA00022801"/>
    </source>
</evidence>
<dbReference type="InterPro" id="IPR003697">
    <property type="entry name" value="Maf-like"/>
</dbReference>
<dbReference type="SUPFAM" id="SSF52972">
    <property type="entry name" value="ITPase-like"/>
    <property type="match status" value="1"/>
</dbReference>
<dbReference type="CDD" id="cd00555">
    <property type="entry name" value="Maf"/>
    <property type="match status" value="1"/>
</dbReference>
<evidence type="ECO:0000256" key="3">
    <source>
        <dbReference type="ARBA" id="ARBA00023080"/>
    </source>
</evidence>
<dbReference type="GO" id="GO:0009117">
    <property type="term" value="P:nucleotide metabolic process"/>
    <property type="evidence" value="ECO:0007669"/>
    <property type="project" value="UniProtKB-KW"/>
</dbReference>
<name>A0A6P1GBF5_9RICK</name>
<evidence type="ECO:0000256" key="4">
    <source>
        <dbReference type="HAMAP-Rule" id="MF_00528"/>
    </source>
</evidence>
<comment type="function">
    <text evidence="4">Nucleoside triphosphate pyrophosphatase. May have a dual role in cell division arrest and in preventing the incorporation of modified nucleotides into cellular nucleic acids.</text>
</comment>
<dbReference type="AlphaFoldDB" id="A0A6P1GBF5"/>
<keyword evidence="6" id="KW-1185">Reference proteome</keyword>
<dbReference type="PIRSF" id="PIRSF006305">
    <property type="entry name" value="Maf"/>
    <property type="match status" value="1"/>
</dbReference>
<comment type="catalytic activity">
    <reaction evidence="4">
        <text>a 2'-deoxyribonucleoside 5'-triphosphate + H2O = a 2'-deoxyribonucleoside 5'-phosphate + diphosphate + H(+)</text>
        <dbReference type="Rhea" id="RHEA:44644"/>
        <dbReference type="ChEBI" id="CHEBI:15377"/>
        <dbReference type="ChEBI" id="CHEBI:15378"/>
        <dbReference type="ChEBI" id="CHEBI:33019"/>
        <dbReference type="ChEBI" id="CHEBI:61560"/>
        <dbReference type="ChEBI" id="CHEBI:65317"/>
        <dbReference type="EC" id="3.6.1.9"/>
    </reaction>
</comment>
<dbReference type="PANTHER" id="PTHR43213:SF5">
    <property type="entry name" value="BIFUNCTIONAL DTTP_UTP PYROPHOSPHATASE_METHYLTRANSFERASE PROTEIN-RELATED"/>
    <property type="match status" value="1"/>
</dbReference>
<dbReference type="GO" id="GO:0047429">
    <property type="term" value="F:nucleoside triphosphate diphosphatase activity"/>
    <property type="evidence" value="ECO:0007669"/>
    <property type="project" value="UniProtKB-EC"/>
</dbReference>
<evidence type="ECO:0000313" key="6">
    <source>
        <dbReference type="Proteomes" id="UP000464912"/>
    </source>
</evidence>
<dbReference type="PANTHER" id="PTHR43213">
    <property type="entry name" value="BIFUNCTIONAL DTTP/UTP PYROPHOSPHATASE/METHYLTRANSFERASE PROTEIN-RELATED"/>
    <property type="match status" value="1"/>
</dbReference>
<keyword evidence="4" id="KW-0963">Cytoplasm</keyword>
<dbReference type="KEGG" id="nef:GP480_03585"/>
<dbReference type="Proteomes" id="UP000464912">
    <property type="component" value="Chromosome"/>
</dbReference>
<proteinExistence type="inferred from homology"/>
<keyword evidence="2 4" id="KW-0378">Hydrolase</keyword>
<comment type="caution">
    <text evidence="4">Lacks conserved residue(s) required for the propagation of feature annotation.</text>
</comment>
<reference evidence="5 6" key="1">
    <citation type="journal article" date="2020" name="MBio">
        <title>Erratum for Teymournejad et al., 'Isolation and Molecular Analysis of a Novel Neorickettsia Species That Causes Potomac Horse Fever'.</title>
        <authorList>
            <person name="Teymournejad O."/>
            <person name="Lin M."/>
            <person name="Bekebrede H."/>
            <person name="Kamr A."/>
            <person name="Toribio R.E."/>
            <person name="Arroyo L.G."/>
            <person name="Baird J.D."/>
            <person name="Rikihisa Y."/>
        </authorList>
    </citation>
    <scope>NUCLEOTIDE SEQUENCE [LARGE SCALE GENOMIC DNA]</scope>
    <source>
        <strain evidence="5 6">Fin17</strain>
    </source>
</reference>
<comment type="cofactor">
    <cofactor evidence="1 4">
        <name>a divalent metal cation</name>
        <dbReference type="ChEBI" id="CHEBI:60240"/>
    </cofactor>
</comment>
<evidence type="ECO:0000313" key="5">
    <source>
        <dbReference type="EMBL" id="QHD65602.1"/>
    </source>
</evidence>
<sequence length="209" mass="23562">MCDMYSDFILGSSSKCRSRLLEVLGFFPKRSIGPEIDESPKRDELPLTYAKRMAYEKALKLRRVCREENVITADTVASCGRRILPKACCDEDIRYCLELLSGRRHRLYTSLCLVTKSGEIRQRTVMTVLKFKRLSHEEIEFYLATKEGIGKAGGYSIQGVAQGFVLFIRGSYFNVVGLPAYEVVSLLSSVGVFQQSKEALYSQGVEDAK</sequence>
<comment type="similarity">
    <text evidence="4">Belongs to the Maf family.</text>
</comment>
<dbReference type="HAMAP" id="MF_00528">
    <property type="entry name" value="Maf"/>
    <property type="match status" value="1"/>
</dbReference>